<feature type="transmembrane region" description="Helical" evidence="2">
    <location>
        <begin position="82"/>
        <end position="101"/>
    </location>
</feature>
<dbReference type="PATRIC" id="fig|1265738.3.peg.5662"/>
<protein>
    <submittedName>
        <fullName evidence="3">Signal peptide protein</fullName>
    </submittedName>
</protein>
<feature type="region of interest" description="Disordered" evidence="1">
    <location>
        <begin position="132"/>
        <end position="174"/>
    </location>
</feature>
<evidence type="ECO:0000256" key="2">
    <source>
        <dbReference type="SAM" id="Phobius"/>
    </source>
</evidence>
<dbReference type="OrthoDB" id="286918at2"/>
<dbReference type="AlphaFoldDB" id="M5RD72"/>
<accession>M5RD72</accession>
<keyword evidence="2" id="KW-1133">Transmembrane helix</keyword>
<keyword evidence="4" id="KW-1185">Reference proteome</keyword>
<gene>
    <name evidence="3" type="ORF">RMSM_05662</name>
</gene>
<dbReference type="Proteomes" id="UP000011991">
    <property type="component" value="Unassembled WGS sequence"/>
</dbReference>
<keyword evidence="2" id="KW-0812">Transmembrane</keyword>
<dbReference type="Pfam" id="PF07332">
    <property type="entry name" value="Phage_holin_3_6"/>
    <property type="match status" value="1"/>
</dbReference>
<sequence length="174" mass="18815">MTEESRDRQSSFQRVTEDVLDLFELQMQLLSVDSQAAKRKLSQAIACGAVAVALAGSALTVLMVGGGFLLSELTELSAGESLLIVGAAFFVIVALLGWIALKAVGAASAAMSESKSEFAENLRWLKATLVSPKTSPRNQIRRESFSDEDPELRRQSTWSGSTHDSGQRPPVYPR</sequence>
<proteinExistence type="predicted"/>
<feature type="compositionally biased region" description="Polar residues" evidence="1">
    <location>
        <begin position="155"/>
        <end position="164"/>
    </location>
</feature>
<feature type="transmembrane region" description="Helical" evidence="2">
    <location>
        <begin position="44"/>
        <end position="70"/>
    </location>
</feature>
<comment type="caution">
    <text evidence="3">The sequence shown here is derived from an EMBL/GenBank/DDBJ whole genome shotgun (WGS) entry which is preliminary data.</text>
</comment>
<keyword evidence="2" id="KW-0472">Membrane</keyword>
<dbReference type="InterPro" id="IPR009937">
    <property type="entry name" value="Phage_holin_3_6"/>
</dbReference>
<reference evidence="3 4" key="1">
    <citation type="journal article" date="2013" name="Mar. Genomics">
        <title>Expression of sulfatases in Rhodopirellula baltica and the diversity of sulfatases in the genus Rhodopirellula.</title>
        <authorList>
            <person name="Wegner C.E."/>
            <person name="Richter-Heitmann T."/>
            <person name="Klindworth A."/>
            <person name="Klockow C."/>
            <person name="Richter M."/>
            <person name="Achstetter T."/>
            <person name="Glockner F.O."/>
            <person name="Harder J."/>
        </authorList>
    </citation>
    <scope>NUCLEOTIDE SEQUENCE [LARGE SCALE GENOMIC DNA]</scope>
    <source>
        <strain evidence="3 4">SM1</strain>
    </source>
</reference>
<dbReference type="EMBL" id="ANOG01000801">
    <property type="protein sequence ID" value="EMI17433.1"/>
    <property type="molecule type" value="Genomic_DNA"/>
</dbReference>
<evidence type="ECO:0000313" key="4">
    <source>
        <dbReference type="Proteomes" id="UP000011991"/>
    </source>
</evidence>
<evidence type="ECO:0000256" key="1">
    <source>
        <dbReference type="SAM" id="MobiDB-lite"/>
    </source>
</evidence>
<dbReference type="RefSeq" id="WP_008703802.1">
    <property type="nucleotide sequence ID" value="NZ_ANOG01000801.1"/>
</dbReference>
<evidence type="ECO:0000313" key="3">
    <source>
        <dbReference type="EMBL" id="EMI17433.1"/>
    </source>
</evidence>
<organism evidence="3 4">
    <name type="scientific">Rhodopirellula maiorica SM1</name>
    <dbReference type="NCBI Taxonomy" id="1265738"/>
    <lineage>
        <taxon>Bacteria</taxon>
        <taxon>Pseudomonadati</taxon>
        <taxon>Planctomycetota</taxon>
        <taxon>Planctomycetia</taxon>
        <taxon>Pirellulales</taxon>
        <taxon>Pirellulaceae</taxon>
        <taxon>Novipirellula</taxon>
    </lineage>
</organism>
<name>M5RD72_9BACT</name>